<proteinExistence type="predicted"/>
<accession>A0A9N9DTN9</accession>
<evidence type="ECO:0000259" key="1">
    <source>
        <dbReference type="PROSITE" id="PS50948"/>
    </source>
</evidence>
<name>A0A9N9DTN9_9GLOM</name>
<comment type="caution">
    <text evidence="2">The sequence shown here is derived from an EMBL/GenBank/DDBJ whole genome shotgun (WGS) entry which is preliminary data.</text>
</comment>
<reference evidence="2" key="1">
    <citation type="submission" date="2021-06" db="EMBL/GenBank/DDBJ databases">
        <authorList>
            <person name="Kallberg Y."/>
            <person name="Tangrot J."/>
            <person name="Rosling A."/>
        </authorList>
    </citation>
    <scope>NUCLEOTIDE SEQUENCE</scope>
    <source>
        <strain evidence="2">MA453B</strain>
    </source>
</reference>
<dbReference type="EMBL" id="CAJVPY010005648">
    <property type="protein sequence ID" value="CAG8647634.1"/>
    <property type="molecule type" value="Genomic_DNA"/>
</dbReference>
<dbReference type="Proteomes" id="UP000789405">
    <property type="component" value="Unassembled WGS sequence"/>
</dbReference>
<sequence>MPCKDCCEKRGSPGWENNCHSATYEDSDVTSIPTGRIGSVSTANECCKKCLDDKNCIQWSFGNNPVGNPQILVNSCFLFYNNLIPGICNMPSRLLADQTEVLFDCGVIRCENEGCFSH</sequence>
<dbReference type="Gene3D" id="3.50.4.10">
    <property type="entry name" value="Hepatocyte Growth Factor"/>
    <property type="match status" value="1"/>
</dbReference>
<dbReference type="PROSITE" id="PS50948">
    <property type="entry name" value="PAN"/>
    <property type="match status" value="1"/>
</dbReference>
<dbReference type="AlphaFoldDB" id="A0A9N9DTN9"/>
<keyword evidence="3" id="KW-1185">Reference proteome</keyword>
<dbReference type="OrthoDB" id="2336791at2759"/>
<gene>
    <name evidence="2" type="ORF">DERYTH_LOCUS10007</name>
</gene>
<evidence type="ECO:0000313" key="3">
    <source>
        <dbReference type="Proteomes" id="UP000789405"/>
    </source>
</evidence>
<feature type="domain" description="Apple" evidence="1">
    <location>
        <begin position="19"/>
        <end position="107"/>
    </location>
</feature>
<dbReference type="Pfam" id="PF14295">
    <property type="entry name" value="PAN_4"/>
    <property type="match status" value="1"/>
</dbReference>
<evidence type="ECO:0000313" key="2">
    <source>
        <dbReference type="EMBL" id="CAG8647634.1"/>
    </source>
</evidence>
<protein>
    <submittedName>
        <fullName evidence="2">4611_t:CDS:1</fullName>
    </submittedName>
</protein>
<dbReference type="InterPro" id="IPR003609">
    <property type="entry name" value="Pan_app"/>
</dbReference>
<organism evidence="2 3">
    <name type="scientific">Dentiscutata erythropus</name>
    <dbReference type="NCBI Taxonomy" id="1348616"/>
    <lineage>
        <taxon>Eukaryota</taxon>
        <taxon>Fungi</taxon>
        <taxon>Fungi incertae sedis</taxon>
        <taxon>Mucoromycota</taxon>
        <taxon>Glomeromycotina</taxon>
        <taxon>Glomeromycetes</taxon>
        <taxon>Diversisporales</taxon>
        <taxon>Gigasporaceae</taxon>
        <taxon>Dentiscutata</taxon>
    </lineage>
</organism>